<name>A0A1S3J8A0_LINAN</name>
<proteinExistence type="predicted"/>
<dbReference type="AlphaFoldDB" id="A0A1S3J8A0"/>
<dbReference type="InParanoid" id="A0A1S3J8A0"/>
<evidence type="ECO:0000313" key="2">
    <source>
        <dbReference type="Proteomes" id="UP000085678"/>
    </source>
</evidence>
<accession>A0A1S3J8A0</accession>
<evidence type="ECO:0000256" key="1">
    <source>
        <dbReference type="SAM" id="MobiDB-lite"/>
    </source>
</evidence>
<feature type="region of interest" description="Disordered" evidence="1">
    <location>
        <begin position="1"/>
        <end position="25"/>
    </location>
</feature>
<keyword evidence="2" id="KW-1185">Reference proteome</keyword>
<dbReference type="Proteomes" id="UP000085678">
    <property type="component" value="Unplaced"/>
</dbReference>
<sequence>MDAEKARPLDASSVDSGQNQESEESISISSFSRACYHPEGKEVHLNCHRCGATLAKTCAVMSVEQLQAEGVALEPEQEQGRDVETCLPDVHVYCLPVKTFYDPDEKCKRDIVCVKENCNVYMEKKTRTKLMWFQHYVRSKCYCKLCKTQVGSFYQPKDKSFNLPTFYGLMLEKLDGKHQKGTILLKIFCI</sequence>
<reference evidence="3" key="2">
    <citation type="submission" date="2025-08" db="UniProtKB">
        <authorList>
            <consortium name="RefSeq"/>
        </authorList>
    </citation>
    <scope>IDENTIFICATION</scope>
</reference>
<dbReference type="GeneID" id="106171002"/>
<protein>
    <submittedName>
        <fullName evidence="3">Uncharacterized protein LOC106171002</fullName>
    </submittedName>
</protein>
<gene>
    <name evidence="3" type="primary">LOC106171002</name>
</gene>
<evidence type="ECO:0000313" key="3">
    <source>
        <dbReference type="RefSeq" id="XP_013406543.1"/>
    </source>
</evidence>
<reference evidence="3" key="1">
    <citation type="journal article" date="2015" name="Nat. Commun.">
        <title>The Lingula genome provides insights into brachiopod evolution and the origin of phosphate biomineralization.</title>
        <authorList>
            <person name="Luo Y.J."/>
            <person name="Takeuchi T."/>
            <person name="Koyanagi R."/>
            <person name="Yamada L."/>
            <person name="Kanda M."/>
            <person name="Khalturina M."/>
            <person name="Fujie M."/>
            <person name="Yamasaki S.I."/>
            <person name="Endo K."/>
            <person name="Satoh N."/>
        </authorList>
    </citation>
    <scope>NUCLEOTIDE SEQUENCE</scope>
</reference>
<dbReference type="KEGG" id="lak:106171002"/>
<dbReference type="Gene3D" id="2.170.150.20">
    <property type="entry name" value="Peptide methionine sulfoxide reductase"/>
    <property type="match status" value="1"/>
</dbReference>
<organism evidence="2 3">
    <name type="scientific">Lingula anatina</name>
    <name type="common">Brachiopod</name>
    <name type="synonym">Lingula unguis</name>
    <dbReference type="NCBI Taxonomy" id="7574"/>
    <lineage>
        <taxon>Eukaryota</taxon>
        <taxon>Metazoa</taxon>
        <taxon>Spiralia</taxon>
        <taxon>Lophotrochozoa</taxon>
        <taxon>Brachiopoda</taxon>
        <taxon>Linguliformea</taxon>
        <taxon>Lingulata</taxon>
        <taxon>Lingulida</taxon>
        <taxon>Linguloidea</taxon>
        <taxon>Lingulidae</taxon>
        <taxon>Lingula</taxon>
    </lineage>
</organism>
<dbReference type="RefSeq" id="XP_013406543.1">
    <property type="nucleotide sequence ID" value="XM_013551089.1"/>
</dbReference>